<protein>
    <submittedName>
        <fullName evidence="1">Transcriptional regulator</fullName>
    </submittedName>
</protein>
<sequence>MVMNEPTRFERLYQQTGWTMRQMAQAVNRLGTECGIPLRYREPSVHQWRGGALPRDVVRPLVLEVLSRRLDRPVTDLEAGFPVACTQLASTVEGLLDLGSCDMDPSRRGVMGAATAFSVAMATPAWADVAGRMEAVQSGRRIGMPDVDMVTRMTDRLAKLDGEFGGRRVRPMASSFLVNTVVPCLRAEAPSDVRSAMLSAAAFLSYLTGWMAVDEGAHGLAQRYYTKGLELAGAAGDHSTYCHILRGMSVQAAGLGHGPSAVRLANAATASAPITGPRMVAFMAGQQAHAYAVAGDKTAAFGSLRETEKALDQASTTTTFGGFSASTLAYLSAQVRYSLGDVPGSIRSLEEHFRVRDDGDSHRSFLRFSALLAERRLEVGHLESACATWNAVLDDYPTMQSGQVDRHVQQIAVRLRPYRSNAVARATYERAASAA</sequence>
<proteinExistence type="predicted"/>
<keyword evidence="2" id="KW-1185">Reference proteome</keyword>
<reference evidence="1 2" key="1">
    <citation type="journal article" date="2012" name="J. Bacteriol.">
        <title>Draft genome of Streptomyces tsukubaensis NRRL 18488, the producer of the clinically important immunosuppressant tacrolimus (FK506).</title>
        <authorList>
            <person name="Barreiro C."/>
            <person name="Prieto C."/>
            <person name="Sola-Landa A."/>
            <person name="Solera E."/>
            <person name="Martinez-Castro M."/>
            <person name="Perez-Redondo R."/>
            <person name="Garcia-Estrada C."/>
            <person name="Aparicio J.F."/>
            <person name="Fernandez-Martinez L.T."/>
            <person name="Santos-Aberturas J."/>
            <person name="Salehi-Najafabadi Z."/>
            <person name="Rodriguez-Garcia A."/>
            <person name="Tauch A."/>
            <person name="Martin J.F."/>
        </authorList>
    </citation>
    <scope>NUCLEOTIDE SEQUENCE [LARGE SCALE GENOMIC DNA]</scope>
    <source>
        <strain evidence="2">DSM 42081 / NBRC 108919 / NRRL 18488 / 9993</strain>
    </source>
</reference>
<evidence type="ECO:0000313" key="1">
    <source>
        <dbReference type="EMBL" id="QKM68269.1"/>
    </source>
</evidence>
<dbReference type="EMBL" id="CP029159">
    <property type="protein sequence ID" value="QKM68269.1"/>
    <property type="molecule type" value="Genomic_DNA"/>
</dbReference>
<evidence type="ECO:0000313" key="2">
    <source>
        <dbReference type="Proteomes" id="UP000005940"/>
    </source>
</evidence>
<dbReference type="AlphaFoldDB" id="A0A7G3UG42"/>
<dbReference type="Proteomes" id="UP000005940">
    <property type="component" value="Chromosome"/>
</dbReference>
<accession>A0A7G3UG42</accession>
<name>A0A7G3UG42_STRT9</name>
<gene>
    <name evidence="1" type="ORF">STSU_014865</name>
</gene>
<organism evidence="1 2">
    <name type="scientific">Streptomyces tsukubensis (strain DSM 42081 / NBRC 108919 / NRRL 18488 / 9993)</name>
    <dbReference type="NCBI Taxonomy" id="1114943"/>
    <lineage>
        <taxon>Bacteria</taxon>
        <taxon>Bacillati</taxon>
        <taxon>Actinomycetota</taxon>
        <taxon>Actinomycetes</taxon>
        <taxon>Kitasatosporales</taxon>
        <taxon>Streptomycetaceae</taxon>
        <taxon>Streptomyces</taxon>
    </lineage>
</organism>